<dbReference type="Pfam" id="PF06237">
    <property type="entry name" value="SLC52_ribofla_tr"/>
    <property type="match status" value="1"/>
</dbReference>
<evidence type="ECO:0000256" key="4">
    <source>
        <dbReference type="ARBA" id="ARBA00022448"/>
    </source>
</evidence>
<feature type="transmembrane region" description="Helical" evidence="9">
    <location>
        <begin position="417"/>
        <end position="445"/>
    </location>
</feature>
<dbReference type="GO" id="GO:0032217">
    <property type="term" value="F:riboflavin transmembrane transporter activity"/>
    <property type="evidence" value="ECO:0007669"/>
    <property type="project" value="UniProtKB-UniRule"/>
</dbReference>
<keyword evidence="4 9" id="KW-0813">Transport</keyword>
<evidence type="ECO:0000256" key="2">
    <source>
        <dbReference type="ARBA" id="ARBA00004651"/>
    </source>
</evidence>
<evidence type="ECO:0000256" key="7">
    <source>
        <dbReference type="ARBA" id="ARBA00022989"/>
    </source>
</evidence>
<sequence length="453" mass="49690">MEQTKQWVSQINIPVYFIVMFFAISSWIDINGLWVEVPLLINDLPEGWNIPSYLVIIIQVANIGPLCYTVANRVWPHRVKEWPVVYAIICIGGASCIFMTFFWQVTTVVGGQLHSTVLFILTTCLSVVDCTSSVVYLPYMAGFKPQYMTAFYIGEGLSWLIPGLVGLVQGVSNEGKCVNVSIPIYNASTGENYTIYEQQLVTDPPLFSVEVFFYFLFAMLILSAVCFTLLHFTSFCRHERIDTNHLQLADQSEHPQNPSFASKPERMLSRDYDGIDFSKRHLTNFEFSLLLLLCAWVNGLTSGVIPSTQSYTCLPYGNRAYNLAVRLSTLVNPLGCFVALFAAANSVVVISSLTGVASGMAAVQLYLASTSPSPPLQGEPSGEVMVILLSVVFSFCISYIKVVIATTVLASGGRRGLLWVGVVTQVGSLIAAIITFVCVSVVGVFTAMPPSTC</sequence>
<keyword evidence="8 9" id="KW-0472">Membrane</keyword>
<feature type="transmembrane region" description="Helical" evidence="9">
    <location>
        <begin position="320"/>
        <end position="340"/>
    </location>
</feature>
<feature type="transmembrane region" description="Helical" evidence="9">
    <location>
        <begin position="287"/>
        <end position="308"/>
    </location>
</feature>
<dbReference type="HOGENOM" id="CLU_034789_1_0_1"/>
<feature type="transmembrane region" description="Helical" evidence="9">
    <location>
        <begin position="117"/>
        <end position="139"/>
    </location>
</feature>
<feature type="transmembrane region" description="Helical" evidence="9">
    <location>
        <begin position="83"/>
        <end position="105"/>
    </location>
</feature>
<dbReference type="FunCoup" id="R7VEK9">
    <property type="interactions" value="409"/>
</dbReference>
<feature type="transmembrane region" description="Helical" evidence="9">
    <location>
        <begin position="211"/>
        <end position="232"/>
    </location>
</feature>
<feature type="transmembrane region" description="Helical" evidence="9">
    <location>
        <begin position="50"/>
        <end position="71"/>
    </location>
</feature>
<accession>R7VEK9</accession>
<dbReference type="GO" id="GO:0005886">
    <property type="term" value="C:plasma membrane"/>
    <property type="evidence" value="ECO:0007669"/>
    <property type="project" value="UniProtKB-SubCell"/>
</dbReference>
<comment type="function">
    <text evidence="9">Plasma membrane transporter mediating the uptake by cells of the water soluble vitamin B2/riboflavin that plays a key role in biochemical oxidation-reduction reactions of the carbohydrate, lipid, and amino acid metabolism.</text>
</comment>
<dbReference type="Proteomes" id="UP000014760">
    <property type="component" value="Unassembled WGS sequence"/>
</dbReference>
<proteinExistence type="inferred from homology"/>
<evidence type="ECO:0000256" key="9">
    <source>
        <dbReference type="RuleBase" id="RU368035"/>
    </source>
</evidence>
<dbReference type="EMBL" id="KB294753">
    <property type="protein sequence ID" value="ELU14110.1"/>
    <property type="molecule type" value="Genomic_DNA"/>
</dbReference>
<evidence type="ECO:0000256" key="6">
    <source>
        <dbReference type="ARBA" id="ARBA00022692"/>
    </source>
</evidence>
<dbReference type="EnsemblMetazoa" id="CapteT180718">
    <property type="protein sequence ID" value="CapteP180718"/>
    <property type="gene ID" value="CapteG180718"/>
</dbReference>
<dbReference type="OMA" id="CGAAAQM"/>
<comment type="catalytic activity">
    <reaction evidence="1 9">
        <text>riboflavin(in) = riboflavin(out)</text>
        <dbReference type="Rhea" id="RHEA:35015"/>
        <dbReference type="ChEBI" id="CHEBI:57986"/>
    </reaction>
</comment>
<keyword evidence="5 9" id="KW-1003">Cell membrane</keyword>
<evidence type="ECO:0000313" key="12">
    <source>
        <dbReference type="Proteomes" id="UP000014760"/>
    </source>
</evidence>
<dbReference type="InterPro" id="IPR009357">
    <property type="entry name" value="Riboflavin_transptr"/>
</dbReference>
<dbReference type="PANTHER" id="PTHR12929:SF10">
    <property type="entry name" value="RIBOFLAVIN TRANSPORTER"/>
    <property type="match status" value="1"/>
</dbReference>
<reference evidence="10 12" key="2">
    <citation type="journal article" date="2013" name="Nature">
        <title>Insights into bilaterian evolution from three spiralian genomes.</title>
        <authorList>
            <person name="Simakov O."/>
            <person name="Marletaz F."/>
            <person name="Cho S.J."/>
            <person name="Edsinger-Gonzales E."/>
            <person name="Havlak P."/>
            <person name="Hellsten U."/>
            <person name="Kuo D.H."/>
            <person name="Larsson T."/>
            <person name="Lv J."/>
            <person name="Arendt D."/>
            <person name="Savage R."/>
            <person name="Osoegawa K."/>
            <person name="de Jong P."/>
            <person name="Grimwood J."/>
            <person name="Chapman J.A."/>
            <person name="Shapiro H."/>
            <person name="Aerts A."/>
            <person name="Otillar R.P."/>
            <person name="Terry A.Y."/>
            <person name="Boore J.L."/>
            <person name="Grigoriev I.V."/>
            <person name="Lindberg D.R."/>
            <person name="Seaver E.C."/>
            <person name="Weisblat D.A."/>
            <person name="Putnam N.H."/>
            <person name="Rokhsar D.S."/>
        </authorList>
    </citation>
    <scope>NUCLEOTIDE SEQUENCE</scope>
    <source>
        <strain evidence="10 12">I ESC-2004</strain>
    </source>
</reference>
<name>R7VEK9_CAPTE</name>
<feature type="transmembrane region" description="Helical" evidence="9">
    <location>
        <begin position="347"/>
        <end position="367"/>
    </location>
</feature>
<reference evidence="11" key="3">
    <citation type="submission" date="2015-06" db="UniProtKB">
        <authorList>
            <consortium name="EnsemblMetazoa"/>
        </authorList>
    </citation>
    <scope>IDENTIFICATION</scope>
</reference>
<evidence type="ECO:0000313" key="10">
    <source>
        <dbReference type="EMBL" id="ELU14110.1"/>
    </source>
</evidence>
<keyword evidence="6 9" id="KW-0812">Transmembrane</keyword>
<comment type="subcellular location">
    <subcellularLocation>
        <location evidence="2 9">Cell membrane</location>
        <topology evidence="2 9">Multi-pass membrane protein</topology>
    </subcellularLocation>
</comment>
<dbReference type="OrthoDB" id="9995836at2759"/>
<protein>
    <recommendedName>
        <fullName evidence="9">Riboflavin transporter</fullName>
    </recommendedName>
</protein>
<dbReference type="PANTHER" id="PTHR12929">
    <property type="entry name" value="SOLUTE CARRIER FAMILY 52"/>
    <property type="match status" value="1"/>
</dbReference>
<reference evidence="12" key="1">
    <citation type="submission" date="2012-12" db="EMBL/GenBank/DDBJ databases">
        <authorList>
            <person name="Hellsten U."/>
            <person name="Grimwood J."/>
            <person name="Chapman J.A."/>
            <person name="Shapiro H."/>
            <person name="Aerts A."/>
            <person name="Otillar R.P."/>
            <person name="Terry A.Y."/>
            <person name="Boore J.L."/>
            <person name="Simakov O."/>
            <person name="Marletaz F."/>
            <person name="Cho S.-J."/>
            <person name="Edsinger-Gonzales E."/>
            <person name="Havlak P."/>
            <person name="Kuo D.-H."/>
            <person name="Larsson T."/>
            <person name="Lv J."/>
            <person name="Arendt D."/>
            <person name="Savage R."/>
            <person name="Osoegawa K."/>
            <person name="de Jong P."/>
            <person name="Lindberg D.R."/>
            <person name="Seaver E.C."/>
            <person name="Weisblat D.A."/>
            <person name="Putnam N.H."/>
            <person name="Grigoriev I.V."/>
            <person name="Rokhsar D.S."/>
        </authorList>
    </citation>
    <scope>NUCLEOTIDE SEQUENCE</scope>
    <source>
        <strain evidence="12">I ESC-2004</strain>
    </source>
</reference>
<organism evidence="10">
    <name type="scientific">Capitella teleta</name>
    <name type="common">Polychaete worm</name>
    <dbReference type="NCBI Taxonomy" id="283909"/>
    <lineage>
        <taxon>Eukaryota</taxon>
        <taxon>Metazoa</taxon>
        <taxon>Spiralia</taxon>
        <taxon>Lophotrochozoa</taxon>
        <taxon>Annelida</taxon>
        <taxon>Polychaeta</taxon>
        <taxon>Sedentaria</taxon>
        <taxon>Scolecida</taxon>
        <taxon>Capitellidae</taxon>
        <taxon>Capitella</taxon>
    </lineage>
</organism>
<evidence type="ECO:0000256" key="5">
    <source>
        <dbReference type="ARBA" id="ARBA00022475"/>
    </source>
</evidence>
<evidence type="ECO:0000313" key="11">
    <source>
        <dbReference type="EnsemblMetazoa" id="CapteP180718"/>
    </source>
</evidence>
<feature type="transmembrane region" description="Helical" evidence="9">
    <location>
        <begin position="387"/>
        <end position="410"/>
    </location>
</feature>
<comment type="similarity">
    <text evidence="3 9">Belongs to the riboflavin transporter family.</text>
</comment>
<keyword evidence="7 9" id="KW-1133">Transmembrane helix</keyword>
<gene>
    <name evidence="10" type="ORF">CAPTEDRAFT_180718</name>
</gene>
<dbReference type="EMBL" id="AMQN01038897">
    <property type="status" value="NOT_ANNOTATED_CDS"/>
    <property type="molecule type" value="Genomic_DNA"/>
</dbReference>
<evidence type="ECO:0000256" key="8">
    <source>
        <dbReference type="ARBA" id="ARBA00023136"/>
    </source>
</evidence>
<evidence type="ECO:0000256" key="1">
    <source>
        <dbReference type="ARBA" id="ARBA00000215"/>
    </source>
</evidence>
<feature type="transmembrane region" description="Helical" evidence="9">
    <location>
        <begin position="151"/>
        <end position="171"/>
    </location>
</feature>
<dbReference type="AlphaFoldDB" id="R7VEK9"/>
<feature type="transmembrane region" description="Helical" evidence="9">
    <location>
        <begin position="12"/>
        <end position="30"/>
    </location>
</feature>
<evidence type="ECO:0000256" key="3">
    <source>
        <dbReference type="ARBA" id="ARBA00006366"/>
    </source>
</evidence>
<keyword evidence="12" id="KW-1185">Reference proteome</keyword>